<dbReference type="InterPro" id="IPR002575">
    <property type="entry name" value="Aminoglycoside_PTrfase"/>
</dbReference>
<reference evidence="2" key="1">
    <citation type="submission" date="2021-01" db="EMBL/GenBank/DDBJ databases">
        <title>Whole genome shotgun sequence of Dactylosporangium siamense NBRC 106093.</title>
        <authorList>
            <person name="Komaki H."/>
            <person name="Tamura T."/>
        </authorList>
    </citation>
    <scope>NUCLEOTIDE SEQUENCE</scope>
    <source>
        <strain evidence="2">NBRC 106093</strain>
    </source>
</reference>
<dbReference type="Pfam" id="PF01636">
    <property type="entry name" value="APH"/>
    <property type="match status" value="1"/>
</dbReference>
<name>A0A919U4F7_9ACTN</name>
<dbReference type="InterPro" id="IPR011009">
    <property type="entry name" value="Kinase-like_dom_sf"/>
</dbReference>
<dbReference type="EMBL" id="BONQ01000003">
    <property type="protein sequence ID" value="GIG42069.1"/>
    <property type="molecule type" value="Genomic_DNA"/>
</dbReference>
<organism evidence="2 3">
    <name type="scientific">Dactylosporangium siamense</name>
    <dbReference type="NCBI Taxonomy" id="685454"/>
    <lineage>
        <taxon>Bacteria</taxon>
        <taxon>Bacillati</taxon>
        <taxon>Actinomycetota</taxon>
        <taxon>Actinomycetes</taxon>
        <taxon>Micromonosporales</taxon>
        <taxon>Micromonosporaceae</taxon>
        <taxon>Dactylosporangium</taxon>
    </lineage>
</organism>
<keyword evidence="3" id="KW-1185">Reference proteome</keyword>
<dbReference type="SUPFAM" id="SSF56112">
    <property type="entry name" value="Protein kinase-like (PK-like)"/>
    <property type="match status" value="1"/>
</dbReference>
<dbReference type="Gene3D" id="3.90.1200.10">
    <property type="match status" value="1"/>
</dbReference>
<dbReference type="AlphaFoldDB" id="A0A919U4F7"/>
<feature type="domain" description="Aminoglycoside phosphotransferase" evidence="1">
    <location>
        <begin position="21"/>
        <end position="229"/>
    </location>
</feature>
<proteinExistence type="predicted"/>
<evidence type="ECO:0000259" key="1">
    <source>
        <dbReference type="Pfam" id="PF01636"/>
    </source>
</evidence>
<gene>
    <name evidence="2" type="ORF">Dsi01nite_001100</name>
</gene>
<accession>A0A919U4F7</accession>
<dbReference type="RefSeq" id="WP_275423321.1">
    <property type="nucleotide sequence ID" value="NZ_BAAAVW010000003.1"/>
</dbReference>
<evidence type="ECO:0000313" key="2">
    <source>
        <dbReference type="EMBL" id="GIG42069.1"/>
    </source>
</evidence>
<comment type="caution">
    <text evidence="2">The sequence shown here is derived from an EMBL/GenBank/DDBJ whole genome shotgun (WGS) entry which is preliminary data.</text>
</comment>
<sequence length="283" mass="29684">MPFPFPGDALAEHWALGAADVHPHHGGMNSATWFVTTDQGRYVAKAVTGSVITPADPALWFRGGIAVADALAARGFRSGAPVRTAGGALTVPWDGGALAVLTMVPETPADDRRAIGATLAGAHRLLRDVRVEGEVGMDWVDPGAAHLGLRPWLRDAVAGAVRDLAAAGPLTTGLLHADPAPEAFIGGGLIDWGVAMRGPLLYDIASALMYLAEDGAGFLDGYRAGGAVPDAELRDALPVLLRFRYAVQADYFARRIVMNDLTGIADGADNERGLEDARRGLHR</sequence>
<dbReference type="Proteomes" id="UP000660611">
    <property type="component" value="Unassembled WGS sequence"/>
</dbReference>
<evidence type="ECO:0000313" key="3">
    <source>
        <dbReference type="Proteomes" id="UP000660611"/>
    </source>
</evidence>
<protein>
    <recommendedName>
        <fullName evidence="1">Aminoglycoside phosphotransferase domain-containing protein</fullName>
    </recommendedName>
</protein>